<sequence length="201" mass="23654">MEILLQKSSVRRDDAELVEASKEIKKQADLLLKSANLIALLEKYGKVQFSGSYSYDLMLNPDIDLEVINPDFTREKAVALLNEIIQQGYFYGYLFFDWVAFHDQRFPRGYYIGLKIKKDNLKWKIDIWCLNQEDKKTVRLRNLIKKRLSPGTKKIILKLKNFRNQYHPEIESIVIYKAVFNDKVASIKEFAKLLKQKKEAT</sequence>
<reference evidence="2" key="1">
    <citation type="submission" date="2017-09" db="EMBL/GenBank/DDBJ databases">
        <title>Depth-based differentiation of microbial function through sediment-hosted aquifers and enrichment of novel symbionts in the deep terrestrial subsurface.</title>
        <authorList>
            <person name="Probst A.J."/>
            <person name="Ladd B."/>
            <person name="Jarett J.K."/>
            <person name="Geller-Mcgrath D.E."/>
            <person name="Sieber C.M.K."/>
            <person name="Emerson J.B."/>
            <person name="Anantharaman K."/>
            <person name="Thomas B.C."/>
            <person name="Malmstrom R."/>
            <person name="Stieglmeier M."/>
            <person name="Klingl A."/>
            <person name="Woyke T."/>
            <person name="Ryan C.M."/>
            <person name="Banfield J.F."/>
        </authorList>
    </citation>
    <scope>NUCLEOTIDE SEQUENCE [LARGE SCALE GENOMIC DNA]</scope>
</reference>
<dbReference type="Proteomes" id="UP000229390">
    <property type="component" value="Unassembled WGS sequence"/>
</dbReference>
<evidence type="ECO:0000313" key="2">
    <source>
        <dbReference type="Proteomes" id="UP000229390"/>
    </source>
</evidence>
<evidence type="ECO:0000313" key="1">
    <source>
        <dbReference type="EMBL" id="PIS39112.1"/>
    </source>
</evidence>
<organism evidence="1 2">
    <name type="scientific">Candidatus Nealsonbacteria bacterium CG08_land_8_20_14_0_20_43_11</name>
    <dbReference type="NCBI Taxonomy" id="1974706"/>
    <lineage>
        <taxon>Bacteria</taxon>
        <taxon>Candidatus Nealsoniibacteriota</taxon>
    </lineage>
</organism>
<protein>
    <recommendedName>
        <fullName evidence="3">Polymerase nucleotidyl transferase domain-containing protein</fullName>
    </recommendedName>
</protein>
<comment type="caution">
    <text evidence="1">The sequence shown here is derived from an EMBL/GenBank/DDBJ whole genome shotgun (WGS) entry which is preliminary data.</text>
</comment>
<gene>
    <name evidence="1" type="ORF">COT34_00030</name>
</gene>
<evidence type="ECO:0008006" key="3">
    <source>
        <dbReference type="Google" id="ProtNLM"/>
    </source>
</evidence>
<proteinExistence type="predicted"/>
<dbReference type="EMBL" id="PEYE01000002">
    <property type="protein sequence ID" value="PIS39112.1"/>
    <property type="molecule type" value="Genomic_DNA"/>
</dbReference>
<dbReference type="AlphaFoldDB" id="A0A2M6T1D7"/>
<accession>A0A2M6T1D7</accession>
<name>A0A2M6T1D7_9BACT</name>